<organism evidence="1 2">
    <name type="scientific">Streptomyces viridochromogenes</name>
    <dbReference type="NCBI Taxonomy" id="1938"/>
    <lineage>
        <taxon>Bacteria</taxon>
        <taxon>Bacillati</taxon>
        <taxon>Actinomycetota</taxon>
        <taxon>Actinomycetes</taxon>
        <taxon>Kitasatosporales</taxon>
        <taxon>Streptomycetaceae</taxon>
        <taxon>Streptomyces</taxon>
    </lineage>
</organism>
<dbReference type="OrthoDB" id="4323991at2"/>
<proteinExistence type="predicted"/>
<comment type="caution">
    <text evidence="1">The sequence shown here is derived from an EMBL/GenBank/DDBJ whole genome shotgun (WGS) entry which is preliminary data.</text>
</comment>
<reference evidence="1 2" key="1">
    <citation type="submission" date="2015-06" db="EMBL/GenBank/DDBJ databases">
        <authorList>
            <person name="Ju K.-S."/>
            <person name="Doroghazi J.R."/>
            <person name="Metcalf W.W."/>
        </authorList>
    </citation>
    <scope>NUCLEOTIDE SEQUENCE [LARGE SCALE GENOMIC DNA]</scope>
    <source>
        <strain evidence="1 2">NRRL 3414</strain>
    </source>
</reference>
<protein>
    <submittedName>
        <fullName evidence="1">Uncharacterized protein</fullName>
    </submittedName>
</protein>
<dbReference type="PATRIC" id="fig|1938.3.peg.4739"/>
<dbReference type="RefSeq" id="WP_048579670.1">
    <property type="nucleotide sequence ID" value="NZ_LFNT01000003.1"/>
</dbReference>
<name>A0A0J7ZMT2_STRVR</name>
<sequence>MTTIFEELVEKERAAEQAHTHVEELRRMYGSPTQRGGWSARQTETYNTALRAWRDLAREAQVAMVQYARARGEPRSDVEEQVRKAALHMEPGGAGA</sequence>
<gene>
    <name evidence="1" type="ORF">ACM01_04190</name>
</gene>
<evidence type="ECO:0000313" key="2">
    <source>
        <dbReference type="Proteomes" id="UP000037432"/>
    </source>
</evidence>
<accession>A0A0J7ZMT2</accession>
<evidence type="ECO:0000313" key="1">
    <source>
        <dbReference type="EMBL" id="KMS76413.1"/>
    </source>
</evidence>
<dbReference type="AlphaFoldDB" id="A0A0J7ZMT2"/>
<dbReference type="Proteomes" id="UP000037432">
    <property type="component" value="Unassembled WGS sequence"/>
</dbReference>
<dbReference type="EMBL" id="LFNT01000003">
    <property type="protein sequence ID" value="KMS76413.1"/>
    <property type="molecule type" value="Genomic_DNA"/>
</dbReference>